<comment type="caution">
    <text evidence="2">The sequence shown here is derived from an EMBL/GenBank/DDBJ whole genome shotgun (WGS) entry which is preliminary data.</text>
</comment>
<proteinExistence type="predicted"/>
<name>A0ABN9WCA4_9DINO</name>
<keyword evidence="3" id="KW-1185">Reference proteome</keyword>
<accession>A0ABN9WCA4</accession>
<organism evidence="2 3">
    <name type="scientific">Prorocentrum cordatum</name>
    <dbReference type="NCBI Taxonomy" id="2364126"/>
    <lineage>
        <taxon>Eukaryota</taxon>
        <taxon>Sar</taxon>
        <taxon>Alveolata</taxon>
        <taxon>Dinophyceae</taxon>
        <taxon>Prorocentrales</taxon>
        <taxon>Prorocentraceae</taxon>
        <taxon>Prorocentrum</taxon>
    </lineage>
</organism>
<feature type="compositionally biased region" description="Polar residues" evidence="1">
    <location>
        <begin position="152"/>
        <end position="162"/>
    </location>
</feature>
<feature type="region of interest" description="Disordered" evidence="1">
    <location>
        <begin position="294"/>
        <end position="317"/>
    </location>
</feature>
<evidence type="ECO:0000256" key="1">
    <source>
        <dbReference type="SAM" id="MobiDB-lite"/>
    </source>
</evidence>
<evidence type="ECO:0000313" key="2">
    <source>
        <dbReference type="EMBL" id="CAK0883930.1"/>
    </source>
</evidence>
<gene>
    <name evidence="2" type="ORF">PCOR1329_LOCUS66007</name>
</gene>
<dbReference type="EMBL" id="CAUYUJ010018483">
    <property type="protein sequence ID" value="CAK0883930.1"/>
    <property type="molecule type" value="Genomic_DNA"/>
</dbReference>
<evidence type="ECO:0000313" key="3">
    <source>
        <dbReference type="Proteomes" id="UP001189429"/>
    </source>
</evidence>
<feature type="non-terminal residue" evidence="2">
    <location>
        <position position="317"/>
    </location>
</feature>
<feature type="region of interest" description="Disordered" evidence="1">
    <location>
        <begin position="1"/>
        <end position="30"/>
    </location>
</feature>
<dbReference type="Proteomes" id="UP001189429">
    <property type="component" value="Unassembled WGS sequence"/>
</dbReference>
<feature type="region of interest" description="Disordered" evidence="1">
    <location>
        <begin position="124"/>
        <end position="162"/>
    </location>
</feature>
<sequence length="317" mass="34162">MTTTTTTLLLHERRSASKAGAGAARGPPPLRPPLAMGHGTRMRRSSVDAAAGAAARGLAPPGRRSPFESSLAVGARWAAPRLCGLDAVRRALEGDVLAQQRKYAGLEPQLQTARFHVALPRSPQHSKFSWRARRGSAPQGASRVAPLRSGDDSTATPDSAVSDTVEIHRSATGSCSAFLKAARLGQHAVAPKEEASPTARTSKLTLLQMFRDIDCTGCGVVTQRQLVVALQKRPEYASAFFQRSGGSPQREGAQRIREILDQVDTGTDGSGDRGLNWDAFVDFFRRAGLFLQYHQDRPPEQGRPAQAGVRQRARPCR</sequence>
<reference evidence="2" key="1">
    <citation type="submission" date="2023-10" db="EMBL/GenBank/DDBJ databases">
        <authorList>
            <person name="Chen Y."/>
            <person name="Shah S."/>
            <person name="Dougan E. K."/>
            <person name="Thang M."/>
            <person name="Chan C."/>
        </authorList>
    </citation>
    <scope>NUCLEOTIDE SEQUENCE [LARGE SCALE GENOMIC DNA]</scope>
</reference>
<evidence type="ECO:0008006" key="4">
    <source>
        <dbReference type="Google" id="ProtNLM"/>
    </source>
</evidence>
<protein>
    <recommendedName>
        <fullName evidence="4">Calmodulin</fullName>
    </recommendedName>
</protein>